<organism evidence="1">
    <name type="scientific">uncultured marine group II/III euryarchaeote KM3_80_H04</name>
    <dbReference type="NCBI Taxonomy" id="1456516"/>
    <lineage>
        <taxon>Archaea</taxon>
        <taxon>Methanobacteriati</taxon>
        <taxon>Methanobacteriota</taxon>
        <taxon>environmental samples</taxon>
    </lineage>
</organism>
<evidence type="ECO:0000313" key="1">
    <source>
        <dbReference type="EMBL" id="AIF18057.1"/>
    </source>
</evidence>
<dbReference type="AlphaFoldDB" id="A0A075HUH9"/>
<proteinExistence type="predicted"/>
<protein>
    <submittedName>
        <fullName evidence="1">Uncharacterized protein</fullName>
    </submittedName>
</protein>
<reference evidence="1" key="1">
    <citation type="journal article" date="2014" name="Genome Biol. Evol.">
        <title>Pangenome evidence for extensive interdomain horizontal transfer affecting lineage core and shell genes in uncultured planktonic thaumarchaeota and euryarchaeota.</title>
        <authorList>
            <person name="Deschamps P."/>
            <person name="Zivanovic Y."/>
            <person name="Moreira D."/>
            <person name="Rodriguez-Valera F."/>
            <person name="Lopez-Garcia P."/>
        </authorList>
    </citation>
    <scope>NUCLEOTIDE SEQUENCE</scope>
</reference>
<sequence length="148" mass="16469">MEDSTDNHNERVVRELKEDWKNNLRQKTGKDLSLRFLVSGAVGNWKGYCRVCDYTTPSSESFLDTTDKLALHCADSGHEVLVAGNAGEAGEVLMMEVIELFGTRIADACKQCDAEDDNEYFTFGLCSGCHEGLNKSDFTFGVEIELNE</sequence>
<name>A0A075HUH9_9EURY</name>
<accession>A0A075HUH9</accession>
<dbReference type="EMBL" id="KF901100">
    <property type="protein sequence ID" value="AIF18057.1"/>
    <property type="molecule type" value="Genomic_DNA"/>
</dbReference>